<keyword evidence="2" id="KW-1185">Reference proteome</keyword>
<dbReference type="eggNOG" id="ENOG5033ETF">
    <property type="taxonomic scope" value="Bacteria"/>
</dbReference>
<dbReference type="RefSeq" id="WP_015273352.1">
    <property type="nucleotide sequence ID" value="NC_019907.1"/>
</dbReference>
<proteinExistence type="predicted"/>
<protein>
    <submittedName>
        <fullName evidence="1">Uncharacterized protein</fullName>
    </submittedName>
</protein>
<evidence type="ECO:0000313" key="2">
    <source>
        <dbReference type="Proteomes" id="UP000010799"/>
    </source>
</evidence>
<dbReference type="EMBL" id="CP003789">
    <property type="protein sequence ID" value="AGA64927.1"/>
    <property type="molecule type" value="Genomic_DNA"/>
</dbReference>
<dbReference type="HOGENOM" id="CLU_144083_0_0_5"/>
<dbReference type="KEGG" id="lcc:B488_09350"/>
<reference evidence="1 2" key="1">
    <citation type="journal article" date="2012" name="Stand. Genomic Sci.">
        <title>Complete genome sequence of Liberibacter crescens BT-1.</title>
        <authorList>
            <person name="Leonard M.T."/>
            <person name="Fagen J.R."/>
            <person name="Davis-Richardson A.G."/>
            <person name="Davis M.J."/>
            <person name="Triplett E.W."/>
        </authorList>
    </citation>
    <scope>NUCLEOTIDE SEQUENCE [LARGE SCALE GENOMIC DNA]</scope>
    <source>
        <strain evidence="1 2">BT-1</strain>
    </source>
</reference>
<gene>
    <name evidence="1" type="ordered locus">B488_09350</name>
</gene>
<organism evidence="1 2">
    <name type="scientific">Liberibacter crescens (strain BT-1)</name>
    <dbReference type="NCBI Taxonomy" id="1215343"/>
    <lineage>
        <taxon>Bacteria</taxon>
        <taxon>Pseudomonadati</taxon>
        <taxon>Pseudomonadota</taxon>
        <taxon>Alphaproteobacteria</taxon>
        <taxon>Hyphomicrobiales</taxon>
        <taxon>Rhizobiaceae</taxon>
        <taxon>Liberibacter</taxon>
    </lineage>
</organism>
<name>L0EVE0_LIBCB</name>
<dbReference type="STRING" id="1215343.B488_09350"/>
<accession>L0EVE0</accession>
<dbReference type="AlphaFoldDB" id="L0EVE0"/>
<dbReference type="Proteomes" id="UP000010799">
    <property type="component" value="Chromosome"/>
</dbReference>
<dbReference type="PATRIC" id="fig|1215343.11.peg.962"/>
<evidence type="ECO:0000313" key="1">
    <source>
        <dbReference type="EMBL" id="AGA64927.1"/>
    </source>
</evidence>
<sequence length="127" mass="14543">MTNININVNALEMTESTAQDYRIRILSDRIIEIIDNENKSLGKNPQFNIDVSNNNKGRCLYELSMLFQDLDTEKLSPVSIQKLREVHEKLTFNACHLEACLEAARTMANLLKNTMKNMDTDGTYSNK</sequence>